<keyword evidence="1" id="KW-0812">Transmembrane</keyword>
<keyword evidence="1" id="KW-0472">Membrane</keyword>
<evidence type="ECO:0000259" key="2">
    <source>
        <dbReference type="SMART" id="SM00642"/>
    </source>
</evidence>
<dbReference type="GO" id="GO:0005975">
    <property type="term" value="P:carbohydrate metabolic process"/>
    <property type="evidence" value="ECO:0007669"/>
    <property type="project" value="InterPro"/>
</dbReference>
<protein>
    <submittedName>
        <fullName evidence="3">Alpha-amylase family glycosyl hydrolase</fullName>
    </submittedName>
</protein>
<dbReference type="Gene3D" id="2.60.40.1180">
    <property type="entry name" value="Golgi alpha-mannosidase II"/>
    <property type="match status" value="1"/>
</dbReference>
<dbReference type="SUPFAM" id="SSF51011">
    <property type="entry name" value="Glycosyl hydrolase domain"/>
    <property type="match status" value="1"/>
</dbReference>
<dbReference type="InterPro" id="IPR017853">
    <property type="entry name" value="GH"/>
</dbReference>
<keyword evidence="1" id="KW-1133">Transmembrane helix</keyword>
<feature type="transmembrane region" description="Helical" evidence="1">
    <location>
        <begin position="645"/>
        <end position="666"/>
    </location>
</feature>
<dbReference type="AlphaFoldDB" id="A0AAU8HRV0"/>
<reference evidence="3" key="1">
    <citation type="journal article" date="2018" name="Antonie Van Leeuwenhoek">
        <title>Proteinivorax hydrogeniformans sp. nov., an anaerobic, haloalkaliphilic bacterium fermenting proteinaceous compounds with high hydrogen production.</title>
        <authorList>
            <person name="Boltyanskaya Y."/>
            <person name="Detkova E."/>
            <person name="Pimenov N."/>
            <person name="Kevbrin V."/>
        </authorList>
    </citation>
    <scope>NUCLEOTIDE SEQUENCE</scope>
    <source>
        <strain evidence="3">Z-710</strain>
    </source>
</reference>
<dbReference type="GO" id="GO:0016787">
    <property type="term" value="F:hydrolase activity"/>
    <property type="evidence" value="ECO:0007669"/>
    <property type="project" value="UniProtKB-KW"/>
</dbReference>
<evidence type="ECO:0000313" key="3">
    <source>
        <dbReference type="EMBL" id="XCI27866.1"/>
    </source>
</evidence>
<dbReference type="PANTHER" id="PTHR10357:SF209">
    <property type="entry name" value="PERIPLASMIC ALPHA-AMYLASE"/>
    <property type="match status" value="1"/>
</dbReference>
<dbReference type="RefSeq" id="WP_353892444.1">
    <property type="nucleotide sequence ID" value="NZ_CP159485.1"/>
</dbReference>
<dbReference type="InterPro" id="IPR006047">
    <property type="entry name" value="GH13_cat_dom"/>
</dbReference>
<accession>A0AAU8HRV0</accession>
<name>A0AAU8HRV0_9FIRM</name>
<keyword evidence="3" id="KW-0378">Hydrolase</keyword>
<reference evidence="3" key="2">
    <citation type="submission" date="2024-06" db="EMBL/GenBank/DDBJ databases">
        <authorList>
            <person name="Petrova K.O."/>
            <person name="Toshchakov S.V."/>
            <person name="Boltjanskaja Y.V."/>
            <person name="Kevbrin V.V."/>
        </authorList>
    </citation>
    <scope>NUCLEOTIDE SEQUENCE</scope>
    <source>
        <strain evidence="3">Z-710</strain>
    </source>
</reference>
<dbReference type="InterPro" id="IPR013780">
    <property type="entry name" value="Glyco_hydro_b"/>
</dbReference>
<proteinExistence type="predicted"/>
<sequence>MCANTYRQKLAILMVVFMIFGSFGSSLPMAFAEEDAPSQEEVQVKIKADVSPGEISYNENAVLELEIENGEDVEIRGIYVDLTEVGGEEKVEIDTELKEITIAVDYATTSGVKILPVTATDTDGNQHNGEAELTVAPRQFVGEADFDWDQAIIYHLLTDRFFNGDPSNDDPYGVGYDKDDPGAYQGGDFKGITKKLDYLDELGVNTIWISPVVENIVHDVRHSDTPHITPYYGYHGYWALNFDELNPHFGTMEDFHQLIDEADARGMKIMLDVVLNHTGYGLKEDDAALDDGSIPFFPSDEDRQRFDGMLRTNEMLRGVVDREIKGELAGLPDFITEDPKVRQQVIDWQTQWIEMSTTPNGNTIDYFRVDTVKHVEDTTWFAFKNELTKKMPEFKMIGESWGSNPNNDHGYLNSGMMDSMLDFNFKNHARNFVRGSINTVESSLQQRNELMDNTKTFGQFISSHDESRFLTELGQEENLGAQMVAASLQITAKGQPVIYYGDELGLYGEDNHPYYDNRQNMPWDEIEGNVVLEHYKKVINARQKFPEVFARGSRNLVEGSGDLGYSIFKRAYEDESVIVGLNINTEETDATFEVPYGRRTTLVNLYNGETVNVSRNNEVTVTLPSMDNGGTVILVASDEEPEGAFWTYFYILIGVGALGIAGAVIYKRVKSK</sequence>
<dbReference type="SUPFAM" id="SSF51445">
    <property type="entry name" value="(Trans)glycosidases"/>
    <property type="match status" value="1"/>
</dbReference>
<evidence type="ECO:0000256" key="1">
    <source>
        <dbReference type="SAM" id="Phobius"/>
    </source>
</evidence>
<dbReference type="EMBL" id="CP159485">
    <property type="protein sequence ID" value="XCI27866.1"/>
    <property type="molecule type" value="Genomic_DNA"/>
</dbReference>
<dbReference type="Pfam" id="PF00128">
    <property type="entry name" value="Alpha-amylase"/>
    <property type="match status" value="1"/>
</dbReference>
<dbReference type="SMART" id="SM00642">
    <property type="entry name" value="Aamy"/>
    <property type="match status" value="1"/>
</dbReference>
<gene>
    <name evidence="3" type="ORF">PRVXH_001790</name>
</gene>
<dbReference type="PANTHER" id="PTHR10357">
    <property type="entry name" value="ALPHA-AMYLASE FAMILY MEMBER"/>
    <property type="match status" value="1"/>
</dbReference>
<dbReference type="Gene3D" id="3.20.20.80">
    <property type="entry name" value="Glycosidases"/>
    <property type="match status" value="1"/>
</dbReference>
<organism evidence="3">
    <name type="scientific">Proteinivorax hydrogeniformans</name>
    <dbReference type="NCBI Taxonomy" id="1826727"/>
    <lineage>
        <taxon>Bacteria</taxon>
        <taxon>Bacillati</taxon>
        <taxon>Bacillota</taxon>
        <taxon>Clostridia</taxon>
        <taxon>Eubacteriales</taxon>
        <taxon>Proteinivoracaceae</taxon>
        <taxon>Proteinivorax</taxon>
    </lineage>
</organism>
<feature type="domain" description="Glycosyl hydrolase family 13 catalytic" evidence="2">
    <location>
        <begin position="155"/>
        <end position="542"/>
    </location>
</feature>